<evidence type="ECO:0000256" key="3">
    <source>
        <dbReference type="ARBA" id="ARBA00023002"/>
    </source>
</evidence>
<dbReference type="InterPro" id="IPR050703">
    <property type="entry name" value="Flavin_MAO"/>
</dbReference>
<evidence type="ECO:0000259" key="5">
    <source>
        <dbReference type="Pfam" id="PF01593"/>
    </source>
</evidence>
<comment type="similarity">
    <text evidence="2">Belongs to the flavin monoamine oxidase family.</text>
</comment>
<proteinExistence type="inferred from homology"/>
<keyword evidence="3" id="KW-0560">Oxidoreductase</keyword>
<dbReference type="SUPFAM" id="SSF51905">
    <property type="entry name" value="FAD/NAD(P)-binding domain"/>
    <property type="match status" value="1"/>
</dbReference>
<protein>
    <submittedName>
        <fullName evidence="6">6-hydroxynicotine oxidase</fullName>
    </submittedName>
</protein>
<dbReference type="PANTHER" id="PTHR43563">
    <property type="entry name" value="AMINE OXIDASE"/>
    <property type="match status" value="1"/>
</dbReference>
<dbReference type="AlphaFoldDB" id="A0A075XFI8"/>
<evidence type="ECO:0000256" key="1">
    <source>
        <dbReference type="ARBA" id="ARBA00001974"/>
    </source>
</evidence>
<feature type="binding site" evidence="4">
    <location>
        <position position="16"/>
    </location>
    <ligand>
        <name>FAD</name>
        <dbReference type="ChEBI" id="CHEBI:57692"/>
    </ligand>
</feature>
<dbReference type="InterPro" id="IPR002937">
    <property type="entry name" value="Amino_oxidase"/>
</dbReference>
<feature type="domain" description="Amine oxidase" evidence="5">
    <location>
        <begin position="15"/>
        <end position="429"/>
    </location>
</feature>
<accession>A0A075XFI8</accession>
<evidence type="ECO:0000256" key="2">
    <source>
        <dbReference type="ARBA" id="ARBA00005995"/>
    </source>
</evidence>
<evidence type="ECO:0000256" key="4">
    <source>
        <dbReference type="PIRSR" id="PIRSR601613-1"/>
    </source>
</evidence>
<sequence length="437" mass="48736">MTEKIYDAIVVGAGFSGLVAARELSAQGRSVLIIEARHRLGGRTHVVNFLGRPVEIGGAGVHWCQPHVFAEMQRYGFGFKEAPLADLDKAYMVFADGQKIDVPPATFDEEYTTAFEKFCSRSRELFPRPYSPLDNHEVSNLDGVSARDHLESLGLNELQLASMNAELTLYGGAPTTELSYPSFVKFHALASWDTITFTDSEKRYHVQGGTNALCQAIFDDCRADSEFGVPVEAVAQTDNGVTVTLADKRVFRALTCVLTLPTKVYADVRFEPPLPPEKRAFIEHAEMADGAELYVHVRQNLGNTFTFCDDPNPFNAVQTYAYDDELGTILKITIGRQSLINLENFDAIAAEIRKIHGDVEVLEALPYNWAMDEYARTSYPAMRKGWFSRYKDMAKPENRLFFAGSATADGWHEYIDGAIESGIRVGREIRHFMKATA</sequence>
<name>A0A075XFI8_9HYPH</name>
<dbReference type="GO" id="GO:0016491">
    <property type="term" value="F:oxidoreductase activity"/>
    <property type="evidence" value="ECO:0007669"/>
    <property type="project" value="UniProtKB-KW"/>
</dbReference>
<comment type="cofactor">
    <cofactor evidence="1">
        <name>FAD</name>
        <dbReference type="ChEBI" id="CHEBI:57692"/>
    </cofactor>
</comment>
<dbReference type="InterPro" id="IPR036188">
    <property type="entry name" value="FAD/NAD-bd_sf"/>
</dbReference>
<organism evidence="6">
    <name type="scientific">Ochrobactrum sp. SJY1</name>
    <dbReference type="NCBI Taxonomy" id="1526653"/>
    <lineage>
        <taxon>Bacteria</taxon>
        <taxon>Pseudomonadati</taxon>
        <taxon>Pseudomonadota</taxon>
        <taxon>Alphaproteobacteria</taxon>
        <taxon>Hyphomicrobiales</taxon>
        <taxon>Brucellaceae</taxon>
        <taxon>Brucella/Ochrobactrum group</taxon>
        <taxon>Ochrobactrum</taxon>
    </lineage>
</organism>
<feature type="binding site" evidence="4">
    <location>
        <begin position="35"/>
        <end position="36"/>
    </location>
    <ligand>
        <name>FAD</name>
        <dbReference type="ChEBI" id="CHEBI:57692"/>
    </ligand>
</feature>
<dbReference type="SMR" id="A0A075XFI8"/>
<dbReference type="BRENDA" id="1.5.3.5">
    <property type="organism ID" value="15269"/>
</dbReference>
<dbReference type="PRINTS" id="PR00757">
    <property type="entry name" value="AMINEOXDASEF"/>
</dbReference>
<reference evidence="6" key="1">
    <citation type="journal article" date="2015" name="Appl. Environ. Microbiol.">
        <title>Molecular mechanism of nicotine degradation by a newly isolated strain, Ochrobactrum sp. strain SJY1.</title>
        <authorList>
            <person name="Yu H."/>
            <person name="Tang H."/>
            <person name="Zhu X."/>
            <person name="Li Y."/>
            <person name="Xu P."/>
        </authorList>
    </citation>
    <scope>NUCLEOTIDE SEQUENCE</scope>
    <source>
        <strain evidence="6">SJY1</strain>
    </source>
</reference>
<feature type="binding site" evidence="4">
    <location>
        <position position="231"/>
    </location>
    <ligand>
        <name>FAD</name>
        <dbReference type="ChEBI" id="CHEBI:57692"/>
    </ligand>
</feature>
<dbReference type="PANTHER" id="PTHR43563:SF1">
    <property type="entry name" value="AMINE OXIDASE [FLAVIN-CONTAINING] B"/>
    <property type="match status" value="1"/>
</dbReference>
<dbReference type="Pfam" id="PF01593">
    <property type="entry name" value="Amino_oxidase"/>
    <property type="match status" value="1"/>
</dbReference>
<dbReference type="EMBL" id="KM065745">
    <property type="protein sequence ID" value="AIH15804.1"/>
    <property type="molecule type" value="Genomic_DNA"/>
</dbReference>
<dbReference type="Gene3D" id="3.50.50.60">
    <property type="entry name" value="FAD/NAD(P)-binding domain"/>
    <property type="match status" value="3"/>
</dbReference>
<dbReference type="InterPro" id="IPR001613">
    <property type="entry name" value="Flavin_amine_oxidase"/>
</dbReference>
<evidence type="ECO:0000313" key="6">
    <source>
        <dbReference type="EMBL" id="AIH15804.1"/>
    </source>
</evidence>